<proteinExistence type="predicted"/>
<organism evidence="1 2">
    <name type="scientific">Persimmon virus A</name>
    <dbReference type="NCBI Taxonomy" id="1211480"/>
    <lineage>
        <taxon>Viruses</taxon>
        <taxon>Riboviria</taxon>
        <taxon>Orthornavirae</taxon>
        <taxon>Negarnaviricota</taxon>
        <taxon>Haploviricotina</taxon>
        <taxon>Monjiviricetes</taxon>
        <taxon>Mononegavirales</taxon>
        <taxon>Rhabdoviridae</taxon>
        <taxon>Betarhabdovirinae</taxon>
        <taxon>Alphacytorhabdovirus</taxon>
        <taxon>Alphacytorhabdovirus persimmon</taxon>
        <taxon>Cytorhabdovirus persimmon</taxon>
    </lineage>
</organism>
<evidence type="ECO:0000313" key="2">
    <source>
        <dbReference type="Proteomes" id="UP000157474"/>
    </source>
</evidence>
<keyword evidence="2" id="KW-1185">Reference proteome</keyword>
<evidence type="ECO:0000313" key="1">
    <source>
        <dbReference type="EMBL" id="BAM36031.1"/>
    </source>
</evidence>
<sequence>MGDSDKVNYSGIGNPVGDYDYVGHNSGDDSYTGEHVVESVSVPEVHNENAVADKRARVTPAKDVISWLSLHSKRGGLVIPVEMKNYLLSLSAEDLMEERDVEMFVKGYVFCSSSRIIPNMQSVVNDIQAEVRNLQRESNKNVDILRSMEKQGKSTEMEIAAAVATIRSDMVTAIKSALKEQVTATSSSSGKVELKVRTEKQAGLDVKQVPLLINPTTSKLPRKPDLEAVRPSSSKSSKEVTLNELKRIFMCAVGVEADIVSVLTDEEVDAMLTANDYYEFCNDLDDDGVRKEFSEIFNKAIDQLNKEAEEED</sequence>
<dbReference type="OrthoDB" id="40396at10239"/>
<name>R4WAJ6_9RHAB</name>
<protein>
    <submittedName>
        <fullName evidence="1">Phosphoprotein</fullName>
    </submittedName>
</protein>
<dbReference type="GeneID" id="13436200"/>
<accession>R4WAJ6</accession>
<dbReference type="RefSeq" id="YP_006576502.1">
    <property type="nucleotide sequence ID" value="NC_018381.2"/>
</dbReference>
<reference evidence="1 2" key="1">
    <citation type="journal article" date="2013" name="J. Gen. Virol.">
        <title>Genetic characterization of novel putative rhabdovirus and dsRNA virus from Japanese persimmon.</title>
        <authorList>
            <person name="Ito T."/>
            <person name="Suzaki K."/>
            <person name="Nakano M."/>
        </authorList>
    </citation>
    <scope>NUCLEOTIDE SEQUENCE [LARGE SCALE GENOMIC DNA]</scope>
    <source>
        <strain evidence="2">persimmon isolate</strain>
    </source>
</reference>
<dbReference type="KEGG" id="vg:13436200"/>
<dbReference type="Proteomes" id="UP000157474">
    <property type="component" value="Segment"/>
</dbReference>
<dbReference type="EMBL" id="AB735628">
    <property type="protein sequence ID" value="BAM36031.1"/>
    <property type="molecule type" value="Viral_cRNA"/>
</dbReference>